<proteinExistence type="predicted"/>
<reference evidence="1" key="1">
    <citation type="submission" date="2019-10" db="EMBL/GenBank/DDBJ databases">
        <title>Conservation and host-specific expression of non-tandemly repeated heterogenous ribosome RNA gene in arbuscular mycorrhizal fungi.</title>
        <authorList>
            <person name="Maeda T."/>
            <person name="Kobayashi Y."/>
            <person name="Nakagawa T."/>
            <person name="Ezawa T."/>
            <person name="Yamaguchi K."/>
            <person name="Bino T."/>
            <person name="Nishimoto Y."/>
            <person name="Shigenobu S."/>
            <person name="Kawaguchi M."/>
        </authorList>
    </citation>
    <scope>NUCLEOTIDE SEQUENCE</scope>
    <source>
        <strain evidence="1">HR1</strain>
    </source>
</reference>
<accession>A0A8H3M688</accession>
<organism evidence="1 2">
    <name type="scientific">Rhizophagus clarus</name>
    <dbReference type="NCBI Taxonomy" id="94130"/>
    <lineage>
        <taxon>Eukaryota</taxon>
        <taxon>Fungi</taxon>
        <taxon>Fungi incertae sedis</taxon>
        <taxon>Mucoromycota</taxon>
        <taxon>Glomeromycotina</taxon>
        <taxon>Glomeromycetes</taxon>
        <taxon>Glomerales</taxon>
        <taxon>Glomeraceae</taxon>
        <taxon>Rhizophagus</taxon>
    </lineage>
</organism>
<name>A0A8H3M688_9GLOM</name>
<gene>
    <name evidence="1" type="ORF">RCL2_002387300</name>
</gene>
<sequence>MCSYRTLINFHRLAKIRDNYTTKNSAQYCDEGDEVKKFGKLIISLPDVQLGKERRVLFGLIFGRMEIIAIAKNQFNGQNYRIILKLDI</sequence>
<protein>
    <submittedName>
        <fullName evidence="1">Uncharacterized protein</fullName>
    </submittedName>
</protein>
<dbReference type="AlphaFoldDB" id="A0A8H3M688"/>
<comment type="caution">
    <text evidence="1">The sequence shown here is derived from an EMBL/GenBank/DDBJ whole genome shotgun (WGS) entry which is preliminary data.</text>
</comment>
<dbReference type="EMBL" id="BLAL01000257">
    <property type="protein sequence ID" value="GES97288.1"/>
    <property type="molecule type" value="Genomic_DNA"/>
</dbReference>
<evidence type="ECO:0000313" key="2">
    <source>
        <dbReference type="Proteomes" id="UP000615446"/>
    </source>
</evidence>
<dbReference type="Proteomes" id="UP000615446">
    <property type="component" value="Unassembled WGS sequence"/>
</dbReference>
<dbReference type="OrthoDB" id="2426183at2759"/>
<evidence type="ECO:0000313" key="1">
    <source>
        <dbReference type="EMBL" id="GES97288.1"/>
    </source>
</evidence>